<evidence type="ECO:0000256" key="7">
    <source>
        <dbReference type="ARBA" id="ARBA00023212"/>
    </source>
</evidence>
<keyword evidence="7" id="KW-0206">Cytoskeleton</keyword>
<evidence type="ECO:0000256" key="9">
    <source>
        <dbReference type="ARBA" id="ARBA00045224"/>
    </source>
</evidence>
<evidence type="ECO:0000256" key="1">
    <source>
        <dbReference type="ARBA" id="ARBA00004611"/>
    </source>
</evidence>
<dbReference type="EMBL" id="WIXP02000008">
    <property type="protein sequence ID" value="KAF6206303.1"/>
    <property type="molecule type" value="Genomic_DNA"/>
</dbReference>
<accession>A0A6A4J2J9</accession>
<proteinExistence type="inferred from homology"/>
<evidence type="ECO:0000256" key="8">
    <source>
        <dbReference type="ARBA" id="ARBA00023273"/>
    </source>
</evidence>
<evidence type="ECO:0000313" key="12">
    <source>
        <dbReference type="Proteomes" id="UP000466442"/>
    </source>
</evidence>
<keyword evidence="5" id="KW-0175">Coiled coil</keyword>
<keyword evidence="4 10" id="KW-0282">Flagellum</keyword>
<dbReference type="GO" id="GO:0060294">
    <property type="term" value="P:cilium movement involved in cell motility"/>
    <property type="evidence" value="ECO:0007669"/>
    <property type="project" value="UniProtKB-UniRule"/>
</dbReference>
<keyword evidence="6 10" id="KW-0969">Cilium</keyword>
<name>A0A6A4J2J9_APOLU</name>
<gene>
    <name evidence="11" type="ORF">GE061_017533</name>
</gene>
<keyword evidence="3" id="KW-0963">Cytoplasm</keyword>
<dbReference type="PRINTS" id="PR00511">
    <property type="entry name" value="TEKTIN"/>
</dbReference>
<dbReference type="PANTHER" id="PTHR19960:SF25">
    <property type="entry name" value="TEKTIN-1"/>
    <property type="match status" value="1"/>
</dbReference>
<comment type="function">
    <text evidence="9">Microtubule inner protein (MIP) part of the dynein-decorated doublet microtubules (DMTs) in cilia and flagellar axoneme. Forms filamentous polymers in the walls of ciliary and flagellar microtubules.</text>
</comment>
<keyword evidence="12" id="KW-1185">Reference proteome</keyword>
<dbReference type="GO" id="GO:0015630">
    <property type="term" value="C:microtubule cytoskeleton"/>
    <property type="evidence" value="ECO:0007669"/>
    <property type="project" value="UniProtKB-UniRule"/>
</dbReference>
<evidence type="ECO:0000256" key="4">
    <source>
        <dbReference type="ARBA" id="ARBA00022846"/>
    </source>
</evidence>
<evidence type="ECO:0000256" key="2">
    <source>
        <dbReference type="ARBA" id="ARBA00007209"/>
    </source>
</evidence>
<organism evidence="11 12">
    <name type="scientific">Apolygus lucorum</name>
    <name type="common">Small green plant bug</name>
    <name type="synonym">Lygocoris lucorum</name>
    <dbReference type="NCBI Taxonomy" id="248454"/>
    <lineage>
        <taxon>Eukaryota</taxon>
        <taxon>Metazoa</taxon>
        <taxon>Ecdysozoa</taxon>
        <taxon>Arthropoda</taxon>
        <taxon>Hexapoda</taxon>
        <taxon>Insecta</taxon>
        <taxon>Pterygota</taxon>
        <taxon>Neoptera</taxon>
        <taxon>Paraneoptera</taxon>
        <taxon>Hemiptera</taxon>
        <taxon>Heteroptera</taxon>
        <taxon>Panheteroptera</taxon>
        <taxon>Cimicomorpha</taxon>
        <taxon>Miridae</taxon>
        <taxon>Mirini</taxon>
        <taxon>Apolygus</taxon>
    </lineage>
</organism>
<sequence>MPTRPMRFNVNHWHMANVEAYRNITAQQKLADRILAEADRIIDQTEDNTLKHKLEVDHQLDVKIKDIEFRKEQLEWQKKQLDEEIDCLKVYMMRVVDAQKNLGHKALDICRKCVVLREGRIGIDLCKDEVDVELEHEEMMIKAVQRMLIRIKEQVKEQMRRLRAMVYTIVRDLEDKSNVLSIDKHNLSLSEKSTCLAIYHGSLPLDPATITQEEWAAHTAAAIEQADKELASGRPLRAYIDVILKQIIDDLWRQYDTVNTAYYRRIEQTKEQKTKLENQHFETVRLINEMTMKITTLEKAIAEKEAFMALAHTRLGNRCQRTNAELCRDEAETYLVEEVAQIKDDVTKLQKTLVEAQASLRYLLRTQVQIEEDINIKTNTLKIDEVDCMPLRAGMDYHAY</sequence>
<comment type="similarity">
    <text evidence="2 10">Belongs to the tektin family.</text>
</comment>
<dbReference type="OrthoDB" id="10054259at2759"/>
<dbReference type="GO" id="GO:0005930">
    <property type="term" value="C:axoneme"/>
    <property type="evidence" value="ECO:0007669"/>
    <property type="project" value="UniProtKB-SubCell"/>
</dbReference>
<evidence type="ECO:0000256" key="10">
    <source>
        <dbReference type="RuleBase" id="RU367040"/>
    </source>
</evidence>
<dbReference type="GO" id="GO:0005634">
    <property type="term" value="C:nucleus"/>
    <property type="evidence" value="ECO:0007669"/>
    <property type="project" value="TreeGrafter"/>
</dbReference>
<protein>
    <recommendedName>
        <fullName evidence="10">Tektin</fullName>
    </recommendedName>
</protein>
<comment type="subcellular location">
    <subcellularLocation>
        <location evidence="10">Cytoplasm</location>
        <location evidence="10">Cytoskeleton</location>
        <location evidence="10">Cilium axoneme</location>
    </subcellularLocation>
    <subcellularLocation>
        <location evidence="1">Cytoplasm</location>
        <location evidence="1">Cytoskeleton</location>
        <location evidence="1">Flagellum axoneme</location>
    </subcellularLocation>
</comment>
<keyword evidence="8 10" id="KW-0966">Cell projection</keyword>
<evidence type="ECO:0000256" key="6">
    <source>
        <dbReference type="ARBA" id="ARBA00023069"/>
    </source>
</evidence>
<comment type="caution">
    <text evidence="11">The sequence shown here is derived from an EMBL/GenBank/DDBJ whole genome shotgun (WGS) entry which is preliminary data.</text>
</comment>
<dbReference type="AlphaFoldDB" id="A0A6A4J2J9"/>
<dbReference type="InterPro" id="IPR000435">
    <property type="entry name" value="Tektins"/>
</dbReference>
<dbReference type="GO" id="GO:0060271">
    <property type="term" value="P:cilium assembly"/>
    <property type="evidence" value="ECO:0007669"/>
    <property type="project" value="UniProtKB-UniRule"/>
</dbReference>
<evidence type="ECO:0000256" key="5">
    <source>
        <dbReference type="ARBA" id="ARBA00023054"/>
    </source>
</evidence>
<evidence type="ECO:0000256" key="3">
    <source>
        <dbReference type="ARBA" id="ARBA00022490"/>
    </source>
</evidence>
<dbReference type="Proteomes" id="UP000466442">
    <property type="component" value="Unassembled WGS sequence"/>
</dbReference>
<reference evidence="11" key="1">
    <citation type="journal article" date="2021" name="Mol. Ecol. Resour.">
        <title>Apolygus lucorum genome provides insights into omnivorousness and mesophyll feeding.</title>
        <authorList>
            <person name="Liu Y."/>
            <person name="Liu H."/>
            <person name="Wang H."/>
            <person name="Huang T."/>
            <person name="Liu B."/>
            <person name="Yang B."/>
            <person name="Yin L."/>
            <person name="Li B."/>
            <person name="Zhang Y."/>
            <person name="Zhang S."/>
            <person name="Jiang F."/>
            <person name="Zhang X."/>
            <person name="Ren Y."/>
            <person name="Wang B."/>
            <person name="Wang S."/>
            <person name="Lu Y."/>
            <person name="Wu K."/>
            <person name="Fan W."/>
            <person name="Wang G."/>
        </authorList>
    </citation>
    <scope>NUCLEOTIDE SEQUENCE</scope>
    <source>
        <strain evidence="11">12Hb</strain>
    </source>
</reference>
<dbReference type="InterPro" id="IPR048256">
    <property type="entry name" value="Tektin-like"/>
</dbReference>
<dbReference type="Pfam" id="PF03148">
    <property type="entry name" value="Tektin"/>
    <property type="match status" value="1"/>
</dbReference>
<evidence type="ECO:0000313" key="11">
    <source>
        <dbReference type="EMBL" id="KAF6206303.1"/>
    </source>
</evidence>
<dbReference type="PANTHER" id="PTHR19960">
    <property type="entry name" value="TEKTIN"/>
    <property type="match status" value="1"/>
</dbReference>